<feature type="domain" description="AAA+ ATPase" evidence="6">
    <location>
        <begin position="206"/>
        <end position="345"/>
    </location>
</feature>
<dbReference type="Pfam" id="PF00004">
    <property type="entry name" value="AAA"/>
    <property type="match status" value="1"/>
</dbReference>
<dbReference type="InterPro" id="IPR003593">
    <property type="entry name" value="AAA+_ATPase"/>
</dbReference>
<comment type="similarity">
    <text evidence="1 5">Belongs to the AAA ATPase family.</text>
</comment>
<proteinExistence type="inferred from homology"/>
<evidence type="ECO:0000256" key="4">
    <source>
        <dbReference type="ARBA" id="ARBA00022942"/>
    </source>
</evidence>
<dbReference type="Pfam" id="PF16450">
    <property type="entry name" value="Prot_ATP_ID_OB_C"/>
    <property type="match status" value="1"/>
</dbReference>
<sequence>MDIYDEIFEDGGDALPREFESMTADDILRRTRLLDNEIRVLKDESTRLSLEQSGLKEKVKENKDKIKLNNQLPYLVGNVVEVLEMQPEEDEEEDGANVDLDSQRRGKCVVLKTSTRQTIFLPVVGLVDADALKPSDLVGVNKDSYLILDTLPAEYDSRVKAMEVDEKPTEDYSDIGGLDKQIQELVEAIVLPVTHKDRFKALGIRPPKGVLLYGPPGTGKTLLARACAAQTNATFLKLAGPQLVQMFIGDGAKLVRDAFALAKEKSPCIIFIDEIDAIGTKRFDSEVSGDREVQRTMLELLNQLDGFSSDDNIKVIAATNRADILDPALMRSGRLDRKIEFPHPSEDARAKILQIHSRKMNVSPDVNFEELARSTDDFNAAQLKAVCVEAGMLALRRDATEVNHEDFNEGIIQVQAKKKANLSYYA</sequence>
<reference evidence="7 8" key="1">
    <citation type="journal article" date="2024" name="Nat. Commun.">
        <title>Phylogenomics reveals the evolutionary origins of lichenization in chlorophyte algae.</title>
        <authorList>
            <person name="Puginier C."/>
            <person name="Libourel C."/>
            <person name="Otte J."/>
            <person name="Skaloud P."/>
            <person name="Haon M."/>
            <person name="Grisel S."/>
            <person name="Petersen M."/>
            <person name="Berrin J.G."/>
            <person name="Delaux P.M."/>
            <person name="Dal Grande F."/>
            <person name="Keller J."/>
        </authorList>
    </citation>
    <scope>NUCLEOTIDE SEQUENCE [LARGE SCALE GENOMIC DNA]</scope>
    <source>
        <strain evidence="7 8">SAG 216-7</strain>
    </source>
</reference>
<dbReference type="SUPFAM" id="SSF52540">
    <property type="entry name" value="P-loop containing nucleoside triphosphate hydrolases"/>
    <property type="match status" value="1"/>
</dbReference>
<keyword evidence="2 5" id="KW-0547">Nucleotide-binding</keyword>
<name>A0ABR2YQS4_9CHLO</name>
<dbReference type="InterPro" id="IPR003960">
    <property type="entry name" value="ATPase_AAA_CS"/>
</dbReference>
<evidence type="ECO:0000256" key="5">
    <source>
        <dbReference type="RuleBase" id="RU003651"/>
    </source>
</evidence>
<dbReference type="InterPro" id="IPR032501">
    <property type="entry name" value="Prot_ATP_ID_OB_2nd"/>
</dbReference>
<keyword evidence="3 5" id="KW-0067">ATP-binding</keyword>
<dbReference type="Gene3D" id="1.10.8.60">
    <property type="match status" value="1"/>
</dbReference>
<evidence type="ECO:0000313" key="7">
    <source>
        <dbReference type="EMBL" id="KAK9909157.1"/>
    </source>
</evidence>
<dbReference type="InterPro" id="IPR041569">
    <property type="entry name" value="AAA_lid_3"/>
</dbReference>
<dbReference type="EMBL" id="JALJOT010000007">
    <property type="protein sequence ID" value="KAK9909157.1"/>
    <property type="molecule type" value="Genomic_DNA"/>
</dbReference>
<dbReference type="InterPro" id="IPR012340">
    <property type="entry name" value="NA-bd_OB-fold"/>
</dbReference>
<organism evidence="7 8">
    <name type="scientific">Coccomyxa subellipsoidea</name>
    <dbReference type="NCBI Taxonomy" id="248742"/>
    <lineage>
        <taxon>Eukaryota</taxon>
        <taxon>Viridiplantae</taxon>
        <taxon>Chlorophyta</taxon>
        <taxon>core chlorophytes</taxon>
        <taxon>Trebouxiophyceae</taxon>
        <taxon>Trebouxiophyceae incertae sedis</taxon>
        <taxon>Coccomyxaceae</taxon>
        <taxon>Coccomyxa</taxon>
    </lineage>
</organism>
<dbReference type="PANTHER" id="PTHR23073">
    <property type="entry name" value="26S PROTEASOME REGULATORY SUBUNIT"/>
    <property type="match status" value="1"/>
</dbReference>
<dbReference type="Pfam" id="PF17862">
    <property type="entry name" value="AAA_lid_3"/>
    <property type="match status" value="1"/>
</dbReference>
<evidence type="ECO:0000313" key="8">
    <source>
        <dbReference type="Proteomes" id="UP001491310"/>
    </source>
</evidence>
<dbReference type="Gene3D" id="2.40.50.140">
    <property type="entry name" value="Nucleic acid-binding proteins"/>
    <property type="match status" value="1"/>
</dbReference>
<dbReference type="Proteomes" id="UP001491310">
    <property type="component" value="Unassembled WGS sequence"/>
</dbReference>
<keyword evidence="4" id="KW-0647">Proteasome</keyword>
<keyword evidence="8" id="KW-1185">Reference proteome</keyword>
<accession>A0ABR2YQS4</accession>
<evidence type="ECO:0000256" key="2">
    <source>
        <dbReference type="ARBA" id="ARBA00022741"/>
    </source>
</evidence>
<evidence type="ECO:0000256" key="1">
    <source>
        <dbReference type="ARBA" id="ARBA00006914"/>
    </source>
</evidence>
<protein>
    <recommendedName>
        <fullName evidence="6">AAA+ ATPase domain-containing protein</fullName>
    </recommendedName>
</protein>
<evidence type="ECO:0000256" key="3">
    <source>
        <dbReference type="ARBA" id="ARBA00022840"/>
    </source>
</evidence>
<dbReference type="InterPro" id="IPR003959">
    <property type="entry name" value="ATPase_AAA_core"/>
</dbReference>
<dbReference type="PROSITE" id="PS00674">
    <property type="entry name" value="AAA"/>
    <property type="match status" value="1"/>
</dbReference>
<evidence type="ECO:0000259" key="6">
    <source>
        <dbReference type="SMART" id="SM00382"/>
    </source>
</evidence>
<dbReference type="InterPro" id="IPR027417">
    <property type="entry name" value="P-loop_NTPase"/>
</dbReference>
<comment type="caution">
    <text evidence="7">The sequence shown here is derived from an EMBL/GenBank/DDBJ whole genome shotgun (WGS) entry which is preliminary data.</text>
</comment>
<dbReference type="Gene3D" id="3.40.50.300">
    <property type="entry name" value="P-loop containing nucleotide triphosphate hydrolases"/>
    <property type="match status" value="1"/>
</dbReference>
<dbReference type="InterPro" id="IPR050221">
    <property type="entry name" value="26S_Proteasome_ATPase"/>
</dbReference>
<dbReference type="SMART" id="SM00382">
    <property type="entry name" value="AAA"/>
    <property type="match status" value="1"/>
</dbReference>
<gene>
    <name evidence="7" type="ORF">WJX75_007955</name>
</gene>